<evidence type="ECO:0000313" key="1">
    <source>
        <dbReference type="EMBL" id="SPJ22589.1"/>
    </source>
</evidence>
<dbReference type="EMBL" id="ONZF01000001">
    <property type="protein sequence ID" value="SPJ22589.1"/>
    <property type="molecule type" value="Genomic_DNA"/>
</dbReference>
<protein>
    <submittedName>
        <fullName evidence="1">Uncharacterized protein</fullName>
    </submittedName>
</protein>
<proteinExistence type="predicted"/>
<evidence type="ECO:0000313" key="2">
    <source>
        <dbReference type="Proteomes" id="UP000244912"/>
    </source>
</evidence>
<accession>A0A2R8BR07</accession>
<organism evidence="1 2">
    <name type="scientific">Palleronia abyssalis</name>
    <dbReference type="NCBI Taxonomy" id="1501240"/>
    <lineage>
        <taxon>Bacteria</taxon>
        <taxon>Pseudomonadati</taxon>
        <taxon>Pseudomonadota</taxon>
        <taxon>Alphaproteobacteria</taxon>
        <taxon>Rhodobacterales</taxon>
        <taxon>Roseobacteraceae</taxon>
        <taxon>Palleronia</taxon>
    </lineage>
</organism>
<name>A0A2R8BR07_9RHOB</name>
<keyword evidence="2" id="KW-1185">Reference proteome</keyword>
<dbReference type="Proteomes" id="UP000244912">
    <property type="component" value="Unassembled WGS sequence"/>
</dbReference>
<gene>
    <name evidence="1" type="ORF">PAA8504_00384</name>
</gene>
<dbReference type="AlphaFoldDB" id="A0A2R8BR07"/>
<reference evidence="2" key="1">
    <citation type="submission" date="2018-03" db="EMBL/GenBank/DDBJ databases">
        <authorList>
            <person name="Rodrigo-Torres L."/>
            <person name="Arahal R. D."/>
            <person name="Lucena T."/>
        </authorList>
    </citation>
    <scope>NUCLEOTIDE SEQUENCE [LARGE SCALE GENOMIC DNA]</scope>
    <source>
        <strain evidence="2">CECT 8504</strain>
    </source>
</reference>
<sequence length="54" mass="6430">MYSLLRPVWVLCDRNLRCDRVLMLYQRVAPRLGKVQLVMGAETEHRGMEDRTPR</sequence>